<feature type="transmembrane region" description="Helical" evidence="7">
    <location>
        <begin position="21"/>
        <end position="44"/>
    </location>
</feature>
<feature type="transmembrane region" description="Helical" evidence="7">
    <location>
        <begin position="115"/>
        <end position="133"/>
    </location>
</feature>
<feature type="transmembrane region" description="Helical" evidence="7">
    <location>
        <begin position="180"/>
        <end position="199"/>
    </location>
</feature>
<feature type="transmembrane region" description="Helical" evidence="7">
    <location>
        <begin position="219"/>
        <end position="236"/>
    </location>
</feature>
<dbReference type="GO" id="GO:0008360">
    <property type="term" value="P:regulation of cell shape"/>
    <property type="evidence" value="ECO:0007669"/>
    <property type="project" value="UniProtKB-KW"/>
</dbReference>
<protein>
    <recommendedName>
        <fullName evidence="12">Cell division protein FtsW</fullName>
    </recommendedName>
</protein>
<evidence type="ECO:0008006" key="12">
    <source>
        <dbReference type="Google" id="ProtNLM"/>
    </source>
</evidence>
<dbReference type="InterPro" id="IPR001182">
    <property type="entry name" value="FtsW/RodA"/>
</dbReference>
<dbReference type="Proteomes" id="UP000070659">
    <property type="component" value="Unassembled WGS sequence"/>
</dbReference>
<organism evidence="8 11">
    <name type="scientific">Carbonactinospora thermoautotrophica</name>
    <dbReference type="NCBI Taxonomy" id="1469144"/>
    <lineage>
        <taxon>Bacteria</taxon>
        <taxon>Bacillati</taxon>
        <taxon>Actinomycetota</taxon>
        <taxon>Actinomycetes</taxon>
        <taxon>Kitasatosporales</taxon>
        <taxon>Carbonactinosporaceae</taxon>
        <taxon>Carbonactinospora</taxon>
    </lineage>
</organism>
<dbReference type="GO" id="GO:0015648">
    <property type="term" value="F:lipid-linked peptidoglycan transporter activity"/>
    <property type="evidence" value="ECO:0007669"/>
    <property type="project" value="TreeGrafter"/>
</dbReference>
<reference evidence="10" key="1">
    <citation type="submission" date="2015-02" db="EMBL/GenBank/DDBJ databases">
        <title>Physiological reanalysis, assessment of diazotrophy, and genome sequences of multiple isolates of Streptomyces thermoautotrophicus.</title>
        <authorList>
            <person name="MacKellar D.C."/>
            <person name="Lieber L."/>
            <person name="Norman J."/>
            <person name="Bolger A."/>
            <person name="Tobin C."/>
            <person name="Murray J.W."/>
            <person name="Friesen M."/>
            <person name="Prell J."/>
        </authorList>
    </citation>
    <scope>NUCLEOTIDE SEQUENCE [LARGE SCALE GENOMIC DNA]</scope>
    <source>
        <strain evidence="10">UBT1</strain>
    </source>
</reference>
<dbReference type="PANTHER" id="PTHR30474">
    <property type="entry name" value="CELL CYCLE PROTEIN"/>
    <property type="match status" value="1"/>
</dbReference>
<keyword evidence="4 7" id="KW-1133">Transmembrane helix</keyword>
<dbReference type="EMBL" id="JYIK01000944">
    <property type="protein sequence ID" value="KWX08744.1"/>
    <property type="molecule type" value="Genomic_DNA"/>
</dbReference>
<dbReference type="GO" id="GO:0051301">
    <property type="term" value="P:cell division"/>
    <property type="evidence" value="ECO:0007669"/>
    <property type="project" value="InterPro"/>
</dbReference>
<feature type="transmembrane region" description="Helical" evidence="7">
    <location>
        <begin position="416"/>
        <end position="435"/>
    </location>
</feature>
<keyword evidence="3" id="KW-0133">Cell shape</keyword>
<evidence type="ECO:0000256" key="6">
    <source>
        <dbReference type="SAM" id="MobiDB-lite"/>
    </source>
</evidence>
<dbReference type="GO" id="GO:0005886">
    <property type="term" value="C:plasma membrane"/>
    <property type="evidence" value="ECO:0007669"/>
    <property type="project" value="TreeGrafter"/>
</dbReference>
<keyword evidence="5 7" id="KW-0472">Membrane</keyword>
<evidence type="ECO:0000313" key="11">
    <source>
        <dbReference type="Proteomes" id="UP000070659"/>
    </source>
</evidence>
<keyword evidence="2 7" id="KW-0812">Transmembrane</keyword>
<dbReference type="AlphaFoldDB" id="A0A132MJ35"/>
<evidence type="ECO:0000256" key="5">
    <source>
        <dbReference type="ARBA" id="ARBA00023136"/>
    </source>
</evidence>
<evidence type="ECO:0000256" key="3">
    <source>
        <dbReference type="ARBA" id="ARBA00022960"/>
    </source>
</evidence>
<sequence>MSSATATVIPQVTRSRRNVELLLLVFAVVIPAAAYANVGLAVAGEIPSGMWGYTAGLGLLVLVAHLVLRRFAKYADPLLLPLVTLVNGLGLVVIHRVDLALIATGKSKSAVAPTQLLWTAIGIAFFTAVVVAVKDHRTLQRYTYTAGAAGLALLALPAFLPNSEINGAKLWVRIGGFSIQPGEFAKILLMIFFAGYLVVKRDALALAGKRILGVDLPRGRDLGPILVAWGLGLLILVFEKDLGTSLLFYGSFVALLYISTERISWLLLGGLLFLSGAYFAYLIFGHVQVRVESWLDPFADPGGSTFQILHSLMGLAWGGVTGTGLGQGHVEYQGIYGRSDFIIAAYGEELGLAGLMALLLIYALVVERGFRTAVGCRDPFGKLLAAGFAVILSLQVFVVVGGVTKLIPLTGLTTPFMAAGGSSLVANWAIIGLLLRISDHARRPAPETTPPTSPDDEKTQVVRL</sequence>
<feature type="compositionally biased region" description="Basic and acidic residues" evidence="6">
    <location>
        <begin position="455"/>
        <end position="464"/>
    </location>
</feature>
<evidence type="ECO:0000313" key="8">
    <source>
        <dbReference type="EMBL" id="KWW97877.1"/>
    </source>
</evidence>
<evidence type="ECO:0000256" key="4">
    <source>
        <dbReference type="ARBA" id="ARBA00022989"/>
    </source>
</evidence>
<evidence type="ECO:0000313" key="9">
    <source>
        <dbReference type="EMBL" id="KWX08744.1"/>
    </source>
</evidence>
<name>A0A132MJ35_9ACTN</name>
<evidence type="ECO:0000256" key="7">
    <source>
        <dbReference type="SAM" id="Phobius"/>
    </source>
</evidence>
<feature type="transmembrane region" description="Helical" evidence="7">
    <location>
        <begin position="142"/>
        <end position="160"/>
    </location>
</feature>
<dbReference type="GO" id="GO:0032153">
    <property type="term" value="C:cell division site"/>
    <property type="evidence" value="ECO:0007669"/>
    <property type="project" value="TreeGrafter"/>
</dbReference>
<reference evidence="8 11" key="2">
    <citation type="submission" date="2015-02" db="EMBL/GenBank/DDBJ databases">
        <title>Physiological reanalysis, assessment of diazotrophy, and genome sequences of multiple isolates of Streptomyces thermoautotrophicus.</title>
        <authorList>
            <person name="MacKellar D.C."/>
            <person name="Lieber L."/>
            <person name="Norman J."/>
            <person name="Bolger A."/>
            <person name="Tobin C."/>
            <person name="Murray J.W."/>
            <person name="Prell J."/>
        </authorList>
    </citation>
    <scope>NUCLEOTIDE SEQUENCE [LARGE SCALE GENOMIC DNA]</scope>
    <source>
        <strain evidence="8 11">UBT1</strain>
    </source>
</reference>
<feature type="transmembrane region" description="Helical" evidence="7">
    <location>
        <begin position="265"/>
        <end position="284"/>
    </location>
</feature>
<feature type="transmembrane region" description="Helical" evidence="7">
    <location>
        <begin position="80"/>
        <end position="103"/>
    </location>
</feature>
<feature type="transmembrane region" description="Helical" evidence="7">
    <location>
        <begin position="350"/>
        <end position="370"/>
    </location>
</feature>
<accession>A0A132MJ35</accession>
<feature type="region of interest" description="Disordered" evidence="6">
    <location>
        <begin position="442"/>
        <end position="464"/>
    </location>
</feature>
<feature type="transmembrane region" description="Helical" evidence="7">
    <location>
        <begin position="50"/>
        <end position="68"/>
    </location>
</feature>
<feature type="transmembrane region" description="Helical" evidence="7">
    <location>
        <begin position="242"/>
        <end position="258"/>
    </location>
</feature>
<feature type="transmembrane region" description="Helical" evidence="7">
    <location>
        <begin position="382"/>
        <end position="404"/>
    </location>
</feature>
<dbReference type="PANTHER" id="PTHR30474:SF3">
    <property type="entry name" value="PEPTIDOGLYCAN GLYCOSYLTRANSFERASE RODA"/>
    <property type="match status" value="1"/>
</dbReference>
<evidence type="ECO:0000256" key="2">
    <source>
        <dbReference type="ARBA" id="ARBA00022692"/>
    </source>
</evidence>
<dbReference type="Proteomes" id="UP000070598">
    <property type="component" value="Unassembled WGS sequence"/>
</dbReference>
<dbReference type="PATRIC" id="fig|1469144.8.peg.815"/>
<comment type="caution">
    <text evidence="8">The sequence shown here is derived from an EMBL/GenBank/DDBJ whole genome shotgun (WGS) entry which is preliminary data.</text>
</comment>
<dbReference type="Pfam" id="PF01098">
    <property type="entry name" value="FTSW_RODA_SPOVE"/>
    <property type="match status" value="1"/>
</dbReference>
<proteinExistence type="predicted"/>
<dbReference type="EMBL" id="JYIJ01000019">
    <property type="protein sequence ID" value="KWW97877.1"/>
    <property type="molecule type" value="Genomic_DNA"/>
</dbReference>
<dbReference type="RefSeq" id="WP_067071565.1">
    <property type="nucleotide sequence ID" value="NZ_JYIJ01000019.1"/>
</dbReference>
<evidence type="ECO:0000313" key="10">
    <source>
        <dbReference type="Proteomes" id="UP000070598"/>
    </source>
</evidence>
<gene>
    <name evidence="8" type="ORF">TH66_20955</name>
    <name evidence="9" type="ORF">TR74_13620</name>
</gene>
<evidence type="ECO:0000256" key="1">
    <source>
        <dbReference type="ARBA" id="ARBA00004141"/>
    </source>
</evidence>
<comment type="subcellular location">
    <subcellularLocation>
        <location evidence="1">Membrane</location>
        <topology evidence="1">Multi-pass membrane protein</topology>
    </subcellularLocation>
</comment>